<feature type="domain" description="ABC transporter" evidence="5">
    <location>
        <begin position="72"/>
        <end position="287"/>
    </location>
</feature>
<name>A0ABX1G8V3_9MICC</name>
<dbReference type="Proteomes" id="UP000746595">
    <property type="component" value="Unassembled WGS sequence"/>
</dbReference>
<dbReference type="PANTHER" id="PTHR46743:SF2">
    <property type="entry name" value="TEICHOIC ACIDS EXPORT ATP-BINDING PROTEIN TAGH"/>
    <property type="match status" value="1"/>
</dbReference>
<dbReference type="Pfam" id="PF00005">
    <property type="entry name" value="ABC_tran"/>
    <property type="match status" value="1"/>
</dbReference>
<reference evidence="6 7" key="1">
    <citation type="submission" date="2020-04" db="EMBL/GenBank/DDBJ databases">
        <title>Paeniglutamicibacter sp. ANT13_2, a novel actinomycete isolated from sediment in Antarctica.</title>
        <authorList>
            <person name="Sakdapetsiri C."/>
            <person name="Pinyakong O."/>
        </authorList>
    </citation>
    <scope>NUCLEOTIDE SEQUENCE [LARGE SCALE GENOMIC DNA]</scope>
    <source>
        <strain evidence="6 7">ANT13_2</strain>
    </source>
</reference>
<evidence type="ECO:0000256" key="3">
    <source>
        <dbReference type="ARBA" id="ARBA00022741"/>
    </source>
</evidence>
<dbReference type="InterPro" id="IPR050683">
    <property type="entry name" value="Bact_Polysacc_Export_ATP-bd"/>
</dbReference>
<dbReference type="InterPro" id="IPR017871">
    <property type="entry name" value="ABC_transporter-like_CS"/>
</dbReference>
<organism evidence="6 7">
    <name type="scientific">Paeniglutamicibacter terrestris</name>
    <dbReference type="NCBI Taxonomy" id="2723403"/>
    <lineage>
        <taxon>Bacteria</taxon>
        <taxon>Bacillati</taxon>
        <taxon>Actinomycetota</taxon>
        <taxon>Actinomycetes</taxon>
        <taxon>Micrococcales</taxon>
        <taxon>Micrococcaceae</taxon>
        <taxon>Paeniglutamicibacter</taxon>
    </lineage>
</organism>
<gene>
    <name evidence="6" type="ORF">HED64_18515</name>
</gene>
<dbReference type="SUPFAM" id="SSF52540">
    <property type="entry name" value="P-loop containing nucleoside triphosphate hydrolases"/>
    <property type="match status" value="1"/>
</dbReference>
<evidence type="ECO:0000256" key="1">
    <source>
        <dbReference type="ARBA" id="ARBA00005417"/>
    </source>
</evidence>
<dbReference type="PANTHER" id="PTHR46743">
    <property type="entry name" value="TEICHOIC ACIDS EXPORT ATP-BINDING PROTEIN TAGH"/>
    <property type="match status" value="1"/>
</dbReference>
<dbReference type="Gene3D" id="3.40.50.300">
    <property type="entry name" value="P-loop containing nucleotide triphosphate hydrolases"/>
    <property type="match status" value="1"/>
</dbReference>
<dbReference type="RefSeq" id="WP_168153439.1">
    <property type="nucleotide sequence ID" value="NZ_JAAWVT010000014.1"/>
</dbReference>
<accession>A0ABX1G8V3</accession>
<dbReference type="EMBL" id="JAAWVT010000014">
    <property type="protein sequence ID" value="NKG22693.1"/>
    <property type="molecule type" value="Genomic_DNA"/>
</dbReference>
<dbReference type="InterPro" id="IPR003439">
    <property type="entry name" value="ABC_transporter-like_ATP-bd"/>
</dbReference>
<keyword evidence="7" id="KW-1185">Reference proteome</keyword>
<dbReference type="GO" id="GO:0005524">
    <property type="term" value="F:ATP binding"/>
    <property type="evidence" value="ECO:0007669"/>
    <property type="project" value="UniProtKB-KW"/>
</dbReference>
<evidence type="ECO:0000313" key="6">
    <source>
        <dbReference type="EMBL" id="NKG22693.1"/>
    </source>
</evidence>
<keyword evidence="4 6" id="KW-0067">ATP-binding</keyword>
<dbReference type="InterPro" id="IPR015860">
    <property type="entry name" value="ABC_transpr_TagH-like"/>
</dbReference>
<dbReference type="SMART" id="SM00382">
    <property type="entry name" value="AAA"/>
    <property type="match status" value="1"/>
</dbReference>
<dbReference type="PROSITE" id="PS50893">
    <property type="entry name" value="ABC_TRANSPORTER_2"/>
    <property type="match status" value="1"/>
</dbReference>
<dbReference type="CDD" id="cd03220">
    <property type="entry name" value="ABC_KpsT_Wzt"/>
    <property type="match status" value="1"/>
</dbReference>
<dbReference type="InterPro" id="IPR027417">
    <property type="entry name" value="P-loop_NTPase"/>
</dbReference>
<keyword evidence="3" id="KW-0547">Nucleotide-binding</keyword>
<proteinExistence type="inferred from homology"/>
<dbReference type="InterPro" id="IPR003593">
    <property type="entry name" value="AAA+_ATPase"/>
</dbReference>
<comment type="caution">
    <text evidence="6">The sequence shown here is derived from an EMBL/GenBank/DDBJ whole genome shotgun (WGS) entry which is preliminary data.</text>
</comment>
<evidence type="ECO:0000256" key="4">
    <source>
        <dbReference type="ARBA" id="ARBA00022840"/>
    </source>
</evidence>
<comment type="similarity">
    <text evidence="1">Belongs to the ABC transporter superfamily.</text>
</comment>
<dbReference type="PROSITE" id="PS00211">
    <property type="entry name" value="ABC_TRANSPORTER_1"/>
    <property type="match status" value="1"/>
</dbReference>
<keyword evidence="2" id="KW-0813">Transport</keyword>
<evidence type="ECO:0000256" key="2">
    <source>
        <dbReference type="ARBA" id="ARBA00022448"/>
    </source>
</evidence>
<protein>
    <submittedName>
        <fullName evidence="6">ABC transporter ATP-binding protein</fullName>
    </submittedName>
</protein>
<evidence type="ECO:0000313" key="7">
    <source>
        <dbReference type="Proteomes" id="UP000746595"/>
    </source>
</evidence>
<sequence length="287" mass="31002">MVELTSFDDLINPRLHAKFEPAPVFDDSPMVASESPKVAIDGDRVPVVIVDDLHVKYQVYSSGKSLGGAGAKRLLQASTRGIREVHAIKGISFVAYENESIGVIGSNGSGKSTLMRTITGLTTPASGSVYASSRPNMLGVGAALIADLSGDKNIVLGGLALGYNRQEISAMREDIIKFAELEEFIDLPMRTYSSGMSARLKFAIAASKQHDILIVDEALAVGDARFRKRSEARIREIRENAGTIFLVSHSMNSIIDTCNRALWIEKGVLIMDGDAKTVVNAYKAKKK</sequence>
<evidence type="ECO:0000259" key="5">
    <source>
        <dbReference type="PROSITE" id="PS50893"/>
    </source>
</evidence>